<dbReference type="InterPro" id="IPR036412">
    <property type="entry name" value="HAD-like_sf"/>
</dbReference>
<comment type="caution">
    <text evidence="9">The sequence shown here is derived from an EMBL/GenBank/DDBJ whole genome shotgun (WGS) entry which is preliminary data.</text>
</comment>
<dbReference type="SUPFAM" id="SSF81660">
    <property type="entry name" value="Metal cation-transporting ATPase, ATP-binding domain N"/>
    <property type="match status" value="1"/>
</dbReference>
<dbReference type="GO" id="GO:1990573">
    <property type="term" value="P:potassium ion import across plasma membrane"/>
    <property type="evidence" value="ECO:0007669"/>
    <property type="project" value="TreeGrafter"/>
</dbReference>
<dbReference type="EMBL" id="SNRW01001641">
    <property type="protein sequence ID" value="KAA6395601.1"/>
    <property type="molecule type" value="Genomic_DNA"/>
</dbReference>
<evidence type="ECO:0000313" key="9">
    <source>
        <dbReference type="EMBL" id="KAA6395601.1"/>
    </source>
</evidence>
<dbReference type="PANTHER" id="PTHR43294:SF21">
    <property type="entry name" value="CATION TRANSPORTING ATPASE"/>
    <property type="match status" value="1"/>
</dbReference>
<protein>
    <submittedName>
        <fullName evidence="9">Putative Cation-transporting ATPase pma1</fullName>
    </submittedName>
</protein>
<dbReference type="GO" id="GO:0036376">
    <property type="term" value="P:sodium ion export across plasma membrane"/>
    <property type="evidence" value="ECO:0007669"/>
    <property type="project" value="TreeGrafter"/>
</dbReference>
<feature type="compositionally biased region" description="Low complexity" evidence="6">
    <location>
        <begin position="747"/>
        <end position="761"/>
    </location>
</feature>
<dbReference type="OrthoDB" id="3352408at2759"/>
<organism evidence="9 10">
    <name type="scientific">Streblomastix strix</name>
    <dbReference type="NCBI Taxonomy" id="222440"/>
    <lineage>
        <taxon>Eukaryota</taxon>
        <taxon>Metamonada</taxon>
        <taxon>Preaxostyla</taxon>
        <taxon>Oxymonadida</taxon>
        <taxon>Streblomastigidae</taxon>
        <taxon>Streblomastix</taxon>
    </lineage>
</organism>
<dbReference type="NCBIfam" id="TIGR01494">
    <property type="entry name" value="ATPase_P-type"/>
    <property type="match status" value="1"/>
</dbReference>
<dbReference type="Gene3D" id="3.40.50.1000">
    <property type="entry name" value="HAD superfamily/HAD-like"/>
    <property type="match status" value="1"/>
</dbReference>
<dbReference type="InterPro" id="IPR023299">
    <property type="entry name" value="ATPase_P-typ_cyto_dom_N"/>
</dbReference>
<comment type="subcellular location">
    <subcellularLocation>
        <location evidence="1">Cell membrane</location>
        <topology evidence="1">Multi-pass membrane protein</topology>
    </subcellularLocation>
</comment>
<dbReference type="GO" id="GO:0006883">
    <property type="term" value="P:intracellular sodium ion homeostasis"/>
    <property type="evidence" value="ECO:0007669"/>
    <property type="project" value="TreeGrafter"/>
</dbReference>
<dbReference type="GO" id="GO:0005524">
    <property type="term" value="F:ATP binding"/>
    <property type="evidence" value="ECO:0007669"/>
    <property type="project" value="InterPro"/>
</dbReference>
<proteinExistence type="predicted"/>
<feature type="transmembrane region" description="Helical" evidence="7">
    <location>
        <begin position="401"/>
        <end position="421"/>
    </location>
</feature>
<feature type="compositionally biased region" description="Acidic residues" evidence="6">
    <location>
        <begin position="246"/>
        <end position="259"/>
    </location>
</feature>
<dbReference type="GO" id="GO:0030007">
    <property type="term" value="P:intracellular potassium ion homeostasis"/>
    <property type="evidence" value="ECO:0007669"/>
    <property type="project" value="TreeGrafter"/>
</dbReference>
<accession>A0A5J4WL58</accession>
<feature type="domain" description="Cation-transporting P-type ATPase C-terminal" evidence="8">
    <location>
        <begin position="398"/>
        <end position="624"/>
    </location>
</feature>
<dbReference type="Proteomes" id="UP000324800">
    <property type="component" value="Unassembled WGS sequence"/>
</dbReference>
<dbReference type="SUPFAM" id="SSF56784">
    <property type="entry name" value="HAD-like"/>
    <property type="match status" value="1"/>
</dbReference>
<feature type="region of interest" description="Disordered" evidence="6">
    <location>
        <begin position="635"/>
        <end position="658"/>
    </location>
</feature>
<dbReference type="InterPro" id="IPR023214">
    <property type="entry name" value="HAD_sf"/>
</dbReference>
<evidence type="ECO:0000256" key="3">
    <source>
        <dbReference type="ARBA" id="ARBA00022692"/>
    </source>
</evidence>
<feature type="region of interest" description="Disordered" evidence="6">
    <location>
        <begin position="222"/>
        <end position="260"/>
    </location>
</feature>
<feature type="compositionally biased region" description="Basic and acidic residues" evidence="6">
    <location>
        <begin position="802"/>
        <end position="823"/>
    </location>
</feature>
<dbReference type="SUPFAM" id="SSF81665">
    <property type="entry name" value="Calcium ATPase, transmembrane domain M"/>
    <property type="match status" value="1"/>
</dbReference>
<evidence type="ECO:0000256" key="5">
    <source>
        <dbReference type="ARBA" id="ARBA00023136"/>
    </source>
</evidence>
<keyword evidence="4 7" id="KW-1133">Transmembrane helix</keyword>
<feature type="compositionally biased region" description="Basic and acidic residues" evidence="6">
    <location>
        <begin position="762"/>
        <end position="772"/>
    </location>
</feature>
<feature type="transmembrane region" description="Helical" evidence="7">
    <location>
        <begin position="531"/>
        <end position="553"/>
    </location>
</feature>
<feature type="transmembrane region" description="Helical" evidence="7">
    <location>
        <begin position="441"/>
        <end position="466"/>
    </location>
</feature>
<dbReference type="PANTHER" id="PTHR43294">
    <property type="entry name" value="SODIUM/POTASSIUM-TRANSPORTING ATPASE SUBUNIT ALPHA"/>
    <property type="match status" value="1"/>
</dbReference>
<dbReference type="Pfam" id="PF00702">
    <property type="entry name" value="Hydrolase"/>
    <property type="match status" value="1"/>
</dbReference>
<reference evidence="9 10" key="1">
    <citation type="submission" date="2019-03" db="EMBL/GenBank/DDBJ databases">
        <title>Single cell metagenomics reveals metabolic interactions within the superorganism composed of flagellate Streblomastix strix and complex community of Bacteroidetes bacteria on its surface.</title>
        <authorList>
            <person name="Treitli S.C."/>
            <person name="Kolisko M."/>
            <person name="Husnik F."/>
            <person name="Keeling P."/>
            <person name="Hampl V."/>
        </authorList>
    </citation>
    <scope>NUCLEOTIDE SEQUENCE [LARGE SCALE GENOMIC DNA]</scope>
    <source>
        <strain evidence="9">ST1C</strain>
    </source>
</reference>
<evidence type="ECO:0000313" key="10">
    <source>
        <dbReference type="Proteomes" id="UP000324800"/>
    </source>
</evidence>
<gene>
    <name evidence="9" type="ORF">EZS28_008874</name>
</gene>
<dbReference type="InterPro" id="IPR001757">
    <property type="entry name" value="P_typ_ATPase"/>
</dbReference>
<feature type="region of interest" description="Disordered" evidence="6">
    <location>
        <begin position="672"/>
        <end position="862"/>
    </location>
</feature>
<feature type="compositionally biased region" description="Basic and acidic residues" evidence="6">
    <location>
        <begin position="226"/>
        <end position="245"/>
    </location>
</feature>
<dbReference type="GO" id="GO:0005391">
    <property type="term" value="F:P-type sodium:potassium-exchanging transporter activity"/>
    <property type="evidence" value="ECO:0007669"/>
    <property type="project" value="TreeGrafter"/>
</dbReference>
<dbReference type="InterPro" id="IPR006068">
    <property type="entry name" value="ATPase_P-typ_cation-transptr_C"/>
</dbReference>
<evidence type="ECO:0000256" key="4">
    <source>
        <dbReference type="ARBA" id="ARBA00022989"/>
    </source>
</evidence>
<sequence>MSEQWVILGDTTEGSLYSLAIRGEADVDALRTKCKRLSVIPFESDYAFMLTINKCPLSVYDWWMKNEKDNKEQQDETKEKIIDDKDDDDDDEEIEMIFLKEEDIDIPFWLNETEKVAELGLRALALAQCRLKRKKKKKNEEGKQDEEDQIETPTVDEVRNNREKYPFTIIGVVGIFDPPRPQSLRAVKACKRAKIDVIMITGDHARTASIIGQLLGIITVKSKKQKEKEKKERQIQKNKDKKGKDDDEDEDDDEQDNDYGENLLTSTQIQQMNEEQLEERLNTARVIARATPADKLRIVKALQRKGKIVAMTGDGVNDAPALKQAHAGVAMGISGTEVAKEASKLVLLDDNFSTIVKAVEEGRIVYDAIKRSITYILPTNTAEALTLFASSFISPVPPITALQILWINTITSVTLSSLIPFQRGDNKQVLRREPRDVKRNLLTSTIGIRSLLVGMCLAAMVIGWFYSHVDQQGNNGGINGTIELSEDFGLRGQGGGFIFNNLRKLNIVKQLIRKTNSLADLDKDDPLTHRYSALSTNMIVLSEITFLFNTVYLKESSIRPQVFRDIGVVTLICILILIAAQILITYTPGLNTLFGMGPLKIQDWGIAILVAILIFLIVEIEKALRRIVHKHYDERRKKKEKEEKKKAKKKAQIQQQQEDEQLIKKFEKEFQKEEKKKQKKKKKKKDGDEMKKKKKGKKKKQINKQKERDDDYIIEKEEDKEMQQLKKLQIQEENEKEKELWKDNEESSSSSSSSSSTSSSSEKAKQEKQNKEKKMKKEKKNNKHNSKNGNEEKKNKKKKQKQKEEVKVKEEENVKEEEKKNANEEMNLDEQEKEVVQSQGVEKEEVIDMDNQEQEDNKELSL</sequence>
<feature type="compositionally biased region" description="Basic and acidic residues" evidence="6">
    <location>
        <begin position="704"/>
        <end position="745"/>
    </location>
</feature>
<dbReference type="PRINTS" id="PR00119">
    <property type="entry name" value="CATATPASE"/>
</dbReference>
<feature type="compositionally biased region" description="Basic and acidic residues" evidence="6">
    <location>
        <begin position="635"/>
        <end position="645"/>
    </location>
</feature>
<keyword evidence="3 7" id="KW-0812">Transmembrane</keyword>
<keyword evidence="2" id="KW-1003">Cell membrane</keyword>
<keyword evidence="5 7" id="KW-0472">Membrane</keyword>
<evidence type="ECO:0000259" key="8">
    <source>
        <dbReference type="Pfam" id="PF00689"/>
    </source>
</evidence>
<evidence type="ECO:0000256" key="7">
    <source>
        <dbReference type="SAM" id="Phobius"/>
    </source>
</evidence>
<feature type="compositionally biased region" description="Basic residues" evidence="6">
    <location>
        <begin position="773"/>
        <end position="786"/>
    </location>
</feature>
<dbReference type="Gene3D" id="3.40.1110.10">
    <property type="entry name" value="Calcium-transporting ATPase, cytoplasmic domain N"/>
    <property type="match status" value="1"/>
</dbReference>
<feature type="transmembrane region" description="Helical" evidence="7">
    <location>
        <begin position="604"/>
        <end position="620"/>
    </location>
</feature>
<dbReference type="GO" id="GO:0005886">
    <property type="term" value="C:plasma membrane"/>
    <property type="evidence" value="ECO:0007669"/>
    <property type="project" value="UniProtKB-SubCell"/>
</dbReference>
<evidence type="ECO:0000256" key="1">
    <source>
        <dbReference type="ARBA" id="ARBA00004651"/>
    </source>
</evidence>
<feature type="transmembrane region" description="Helical" evidence="7">
    <location>
        <begin position="565"/>
        <end position="584"/>
    </location>
</feature>
<dbReference type="AlphaFoldDB" id="A0A5J4WL58"/>
<evidence type="ECO:0000256" key="6">
    <source>
        <dbReference type="SAM" id="MobiDB-lite"/>
    </source>
</evidence>
<dbReference type="GO" id="GO:1902600">
    <property type="term" value="P:proton transmembrane transport"/>
    <property type="evidence" value="ECO:0007669"/>
    <property type="project" value="TreeGrafter"/>
</dbReference>
<dbReference type="InterPro" id="IPR050510">
    <property type="entry name" value="Cation_transp_ATPase_P-type"/>
</dbReference>
<dbReference type="Gene3D" id="1.20.1110.10">
    <property type="entry name" value="Calcium-transporting ATPase, transmembrane domain"/>
    <property type="match status" value="1"/>
</dbReference>
<dbReference type="GO" id="GO:0016887">
    <property type="term" value="F:ATP hydrolysis activity"/>
    <property type="evidence" value="ECO:0007669"/>
    <property type="project" value="InterPro"/>
</dbReference>
<feature type="compositionally biased region" description="Basic residues" evidence="6">
    <location>
        <begin position="692"/>
        <end position="703"/>
    </location>
</feature>
<dbReference type="InterPro" id="IPR023298">
    <property type="entry name" value="ATPase_P-typ_TM_dom_sf"/>
</dbReference>
<dbReference type="Pfam" id="PF13246">
    <property type="entry name" value="Cation_ATPase"/>
    <property type="match status" value="1"/>
</dbReference>
<dbReference type="Pfam" id="PF00689">
    <property type="entry name" value="Cation_ATPase_C"/>
    <property type="match status" value="1"/>
</dbReference>
<name>A0A5J4WL58_9EUKA</name>
<evidence type="ECO:0000256" key="2">
    <source>
        <dbReference type="ARBA" id="ARBA00022475"/>
    </source>
</evidence>